<dbReference type="SMART" id="SM00297">
    <property type="entry name" value="BROMO"/>
    <property type="match status" value="1"/>
</dbReference>
<organism evidence="5 6">
    <name type="scientific">Rhizophagus clarus</name>
    <dbReference type="NCBI Taxonomy" id="94130"/>
    <lineage>
        <taxon>Eukaryota</taxon>
        <taxon>Fungi</taxon>
        <taxon>Fungi incertae sedis</taxon>
        <taxon>Mucoromycota</taxon>
        <taxon>Glomeromycotina</taxon>
        <taxon>Glomeromycetes</taxon>
        <taxon>Glomerales</taxon>
        <taxon>Glomeraceae</taxon>
        <taxon>Rhizophagus</taxon>
    </lineage>
</organism>
<dbReference type="InterPro" id="IPR001487">
    <property type="entry name" value="Bromodomain"/>
</dbReference>
<dbReference type="AlphaFoldDB" id="A0A2Z6RXW6"/>
<dbReference type="GO" id="GO:0006338">
    <property type="term" value="P:chromatin remodeling"/>
    <property type="evidence" value="ECO:0007669"/>
    <property type="project" value="TreeGrafter"/>
</dbReference>
<dbReference type="PRINTS" id="PR00503">
    <property type="entry name" value="BROMODOMAIN"/>
</dbReference>
<dbReference type="PROSITE" id="PS50014">
    <property type="entry name" value="BROMODOMAIN_2"/>
    <property type="match status" value="1"/>
</dbReference>
<dbReference type="SUPFAM" id="SSF47370">
    <property type="entry name" value="Bromodomain"/>
    <property type="match status" value="1"/>
</dbReference>
<feature type="non-terminal residue" evidence="5">
    <location>
        <position position="1"/>
    </location>
</feature>
<keyword evidence="6" id="KW-1185">Reference proteome</keyword>
<evidence type="ECO:0000256" key="1">
    <source>
        <dbReference type="ARBA" id="ARBA00023117"/>
    </source>
</evidence>
<dbReference type="GO" id="GO:0000785">
    <property type="term" value="C:chromatin"/>
    <property type="evidence" value="ECO:0007669"/>
    <property type="project" value="TreeGrafter"/>
</dbReference>
<proteinExistence type="predicted"/>
<dbReference type="Proteomes" id="UP000247702">
    <property type="component" value="Unassembled WGS sequence"/>
</dbReference>
<keyword evidence="1 2" id="KW-0103">Bromodomain</keyword>
<dbReference type="EMBL" id="BEXD01003698">
    <property type="protein sequence ID" value="GBC01780.1"/>
    <property type="molecule type" value="Genomic_DNA"/>
</dbReference>
<gene>
    <name evidence="5" type="ORF">RclHR1_43260001</name>
</gene>
<evidence type="ECO:0000259" key="4">
    <source>
        <dbReference type="PROSITE" id="PS50014"/>
    </source>
</evidence>
<evidence type="ECO:0000313" key="6">
    <source>
        <dbReference type="Proteomes" id="UP000247702"/>
    </source>
</evidence>
<feature type="region of interest" description="Disordered" evidence="3">
    <location>
        <begin position="169"/>
        <end position="190"/>
    </location>
</feature>
<dbReference type="PANTHER" id="PTHR22880">
    <property type="entry name" value="FALZ-RELATED BROMODOMAIN-CONTAINING PROTEINS"/>
    <property type="match status" value="1"/>
</dbReference>
<name>A0A2Z6RXW6_9GLOM</name>
<evidence type="ECO:0000313" key="5">
    <source>
        <dbReference type="EMBL" id="GBC01780.1"/>
    </source>
</evidence>
<reference evidence="5 6" key="1">
    <citation type="submission" date="2017-11" db="EMBL/GenBank/DDBJ databases">
        <title>The genome of Rhizophagus clarus HR1 reveals common genetic basis of auxotrophy among arbuscular mycorrhizal fungi.</title>
        <authorList>
            <person name="Kobayashi Y."/>
        </authorList>
    </citation>
    <scope>NUCLEOTIDE SEQUENCE [LARGE SCALE GENOMIC DNA]</scope>
    <source>
        <strain evidence="5 6">HR1</strain>
    </source>
</reference>
<dbReference type="GO" id="GO:0006355">
    <property type="term" value="P:regulation of DNA-templated transcription"/>
    <property type="evidence" value="ECO:0007669"/>
    <property type="project" value="TreeGrafter"/>
</dbReference>
<dbReference type="PANTHER" id="PTHR22880:SF225">
    <property type="entry name" value="BROMODOMAIN-CONTAINING PROTEIN BET-1-RELATED"/>
    <property type="match status" value="1"/>
</dbReference>
<protein>
    <recommendedName>
        <fullName evidence="4">Bromo domain-containing protein</fullName>
    </recommendedName>
</protein>
<dbReference type="Pfam" id="PF00439">
    <property type="entry name" value="Bromodomain"/>
    <property type="match status" value="1"/>
</dbReference>
<evidence type="ECO:0000256" key="2">
    <source>
        <dbReference type="PROSITE-ProRule" id="PRU00035"/>
    </source>
</evidence>
<sequence length="190" mass="22472">TLTLLLVKSANPRGGIGYNTKKNLQIFWQGIIKENQGIIKEKENKEYKKEKEYEKETSSIETYKDIPVAPTITFLSRSKFNCYNFSKRNNKVIKHPMDLFTINSKLENEQYTNLEEFEYDVRLIFCNCYTYNDVKSEIYCSGEALESIFNKKWNEKLIFQTRRKGELKRVRDKDTDNDNTVNDNSNKEIS</sequence>
<feature type="domain" description="Bromo" evidence="4">
    <location>
        <begin position="91"/>
        <end position="139"/>
    </location>
</feature>
<dbReference type="Gene3D" id="1.20.920.10">
    <property type="entry name" value="Bromodomain-like"/>
    <property type="match status" value="1"/>
</dbReference>
<dbReference type="InterPro" id="IPR050935">
    <property type="entry name" value="Bromo_chromatin_reader"/>
</dbReference>
<dbReference type="InterPro" id="IPR036427">
    <property type="entry name" value="Bromodomain-like_sf"/>
</dbReference>
<dbReference type="GO" id="GO:0005634">
    <property type="term" value="C:nucleus"/>
    <property type="evidence" value="ECO:0007669"/>
    <property type="project" value="TreeGrafter"/>
</dbReference>
<dbReference type="STRING" id="94130.A0A2Z6RXW6"/>
<comment type="caution">
    <text evidence="5">The sequence shown here is derived from an EMBL/GenBank/DDBJ whole genome shotgun (WGS) entry which is preliminary data.</text>
</comment>
<evidence type="ECO:0000256" key="3">
    <source>
        <dbReference type="SAM" id="MobiDB-lite"/>
    </source>
</evidence>
<accession>A0A2Z6RXW6</accession>